<dbReference type="HAMAP" id="MF_01256">
    <property type="entry name" value="YfiT_hydrol"/>
    <property type="match status" value="1"/>
</dbReference>
<keyword evidence="4 5" id="KW-0862">Zinc</keyword>
<protein>
    <recommendedName>
        <fullName evidence="5">Putative metal-dependent hydrolase ACFPOF_27040</fullName>
        <ecNumber evidence="5">3.-.-.-</ecNumber>
    </recommendedName>
</protein>
<evidence type="ECO:0000313" key="8">
    <source>
        <dbReference type="Proteomes" id="UP001596113"/>
    </source>
</evidence>
<keyword evidence="2 5" id="KW-0479">Metal-binding</keyword>
<keyword evidence="7" id="KW-0808">Transferase</keyword>
<evidence type="ECO:0000256" key="5">
    <source>
        <dbReference type="HAMAP-Rule" id="MF_01256"/>
    </source>
</evidence>
<gene>
    <name evidence="7" type="ORF">ACFPOF_27040</name>
</gene>
<name>A0ABW0HZI3_9BACL</name>
<evidence type="ECO:0000256" key="1">
    <source>
        <dbReference type="ARBA" id="ARBA00022490"/>
    </source>
</evidence>
<dbReference type="EMBL" id="JBHSMI010000052">
    <property type="protein sequence ID" value="MFC5406404.1"/>
    <property type="molecule type" value="Genomic_DNA"/>
</dbReference>
<feature type="binding site" evidence="5">
    <location>
        <position position="163"/>
    </location>
    <ligand>
        <name>Zn(2+)</name>
        <dbReference type="ChEBI" id="CHEBI:29105"/>
    </ligand>
</feature>
<reference evidence="8" key="1">
    <citation type="journal article" date="2019" name="Int. J. Syst. Evol. Microbiol.">
        <title>The Global Catalogue of Microorganisms (GCM) 10K type strain sequencing project: providing services to taxonomists for standard genome sequencing and annotation.</title>
        <authorList>
            <consortium name="The Broad Institute Genomics Platform"/>
            <consortium name="The Broad Institute Genome Sequencing Center for Infectious Disease"/>
            <person name="Wu L."/>
            <person name="Ma J."/>
        </authorList>
    </citation>
    <scope>NUCLEOTIDE SEQUENCE [LARGE SCALE GENOMIC DNA]</scope>
    <source>
        <strain evidence="8">CGMCC 1.18575</strain>
    </source>
</reference>
<dbReference type="EC" id="3.-.-.-" evidence="5"/>
<dbReference type="Pfam" id="PF12867">
    <property type="entry name" value="DinB_2"/>
    <property type="match status" value="1"/>
</dbReference>
<feature type="domain" description="DinB-like" evidence="6">
    <location>
        <begin position="31"/>
        <end position="167"/>
    </location>
</feature>
<dbReference type="NCBIfam" id="NF009807">
    <property type="entry name" value="PRK13291.1"/>
    <property type="match status" value="1"/>
</dbReference>
<dbReference type="RefSeq" id="WP_378138557.1">
    <property type="nucleotide sequence ID" value="NZ_JBHSMI010000052.1"/>
</dbReference>
<dbReference type="GO" id="GO:0016740">
    <property type="term" value="F:transferase activity"/>
    <property type="evidence" value="ECO:0007669"/>
    <property type="project" value="UniProtKB-KW"/>
</dbReference>
<evidence type="ECO:0000259" key="6">
    <source>
        <dbReference type="Pfam" id="PF12867"/>
    </source>
</evidence>
<comment type="subcellular location">
    <subcellularLocation>
        <location evidence="5">Cytoplasm</location>
    </subcellularLocation>
</comment>
<keyword evidence="1 5" id="KW-0963">Cytoplasm</keyword>
<proteinExistence type="inferred from homology"/>
<keyword evidence="3 5" id="KW-0378">Hydrolase</keyword>
<dbReference type="SUPFAM" id="SSF109854">
    <property type="entry name" value="DinB/YfiT-like putative metalloenzymes"/>
    <property type="match status" value="1"/>
</dbReference>
<feature type="binding site" evidence="5">
    <location>
        <position position="66"/>
    </location>
    <ligand>
        <name>Zn(2+)</name>
        <dbReference type="ChEBI" id="CHEBI:29105"/>
    </ligand>
</feature>
<dbReference type="Gene3D" id="1.20.120.450">
    <property type="entry name" value="dinb family like domain"/>
    <property type="match status" value="1"/>
</dbReference>
<dbReference type="InterPro" id="IPR023774">
    <property type="entry name" value="Put_metal_dep_hydrolase_YfiT"/>
</dbReference>
<keyword evidence="8" id="KW-1185">Reference proteome</keyword>
<comment type="function">
    <text evidence="5">Possible metal-dependent hydrolase.</text>
</comment>
<comment type="caution">
    <text evidence="7">The sequence shown here is derived from an EMBL/GenBank/DDBJ whole genome shotgun (WGS) entry which is preliminary data.</text>
</comment>
<evidence type="ECO:0000313" key="7">
    <source>
        <dbReference type="EMBL" id="MFC5406404.1"/>
    </source>
</evidence>
<accession>A0ABW0HZI3</accession>
<feature type="binding site" evidence="5">
    <location>
        <position position="159"/>
    </location>
    <ligand>
        <name>Zn(2+)</name>
        <dbReference type="ChEBI" id="CHEBI:29105"/>
    </ligand>
</feature>
<evidence type="ECO:0000256" key="4">
    <source>
        <dbReference type="ARBA" id="ARBA00022833"/>
    </source>
</evidence>
<dbReference type="InterPro" id="IPR034660">
    <property type="entry name" value="DinB/YfiT-like"/>
</dbReference>
<sequence>MNTDLRYPIGRFHQDGAVTAQQKDQWLADIEALPERLKAALNGLTDRQLQEPYRPGGWTVKQVAHHLADSHMNSFIRFKLALTENNPTIKPYEEQLWAELPDSIDLPADVSVALLIALHERWAVLLRSMSDEQYARTFVHPASQQTNRLDVALGMYAWHGRHHVAQVTTLRERMGWTVLAD</sequence>
<organism evidence="7 8">
    <name type="scientific">Cohnella soli</name>
    <dbReference type="NCBI Taxonomy" id="425005"/>
    <lineage>
        <taxon>Bacteria</taxon>
        <taxon>Bacillati</taxon>
        <taxon>Bacillota</taxon>
        <taxon>Bacilli</taxon>
        <taxon>Bacillales</taxon>
        <taxon>Paenibacillaceae</taxon>
        <taxon>Cohnella</taxon>
    </lineage>
</organism>
<comment type="similarity">
    <text evidence="5">Belongs to the metal hydrolase YfiT family.</text>
</comment>
<comment type="cofactor">
    <cofactor evidence="5">
        <name>Zn(2+)</name>
        <dbReference type="ChEBI" id="CHEBI:29105"/>
    </cofactor>
    <text evidence="5">Binds 1 zinc ion per subunit.</text>
</comment>
<comment type="subunit">
    <text evidence="5">Homodimer.</text>
</comment>
<dbReference type="Proteomes" id="UP001596113">
    <property type="component" value="Unassembled WGS sequence"/>
</dbReference>
<evidence type="ECO:0000256" key="2">
    <source>
        <dbReference type="ARBA" id="ARBA00022723"/>
    </source>
</evidence>
<evidence type="ECO:0000256" key="3">
    <source>
        <dbReference type="ARBA" id="ARBA00022801"/>
    </source>
</evidence>
<dbReference type="InterPro" id="IPR024775">
    <property type="entry name" value="DinB-like"/>
</dbReference>